<dbReference type="AlphaFoldDB" id="A0A0C9VFU3"/>
<accession>A0A0C9VFU3</accession>
<dbReference type="Proteomes" id="UP000054279">
    <property type="component" value="Unassembled WGS sequence"/>
</dbReference>
<dbReference type="OrthoDB" id="2788229at2759"/>
<reference evidence="1 2" key="1">
    <citation type="submission" date="2014-06" db="EMBL/GenBank/DDBJ databases">
        <title>Evolutionary Origins and Diversification of the Mycorrhizal Mutualists.</title>
        <authorList>
            <consortium name="DOE Joint Genome Institute"/>
            <consortium name="Mycorrhizal Genomics Consortium"/>
            <person name="Kohler A."/>
            <person name="Kuo A."/>
            <person name="Nagy L.G."/>
            <person name="Floudas D."/>
            <person name="Copeland A."/>
            <person name="Barry K.W."/>
            <person name="Cichocki N."/>
            <person name="Veneault-Fourrey C."/>
            <person name="LaButti K."/>
            <person name="Lindquist E.A."/>
            <person name="Lipzen A."/>
            <person name="Lundell T."/>
            <person name="Morin E."/>
            <person name="Murat C."/>
            <person name="Riley R."/>
            <person name="Ohm R."/>
            <person name="Sun H."/>
            <person name="Tunlid A."/>
            <person name="Henrissat B."/>
            <person name="Grigoriev I.V."/>
            <person name="Hibbett D.S."/>
            <person name="Martin F."/>
        </authorList>
    </citation>
    <scope>NUCLEOTIDE SEQUENCE [LARGE SCALE GENOMIC DNA]</scope>
    <source>
        <strain evidence="1 2">SS14</strain>
    </source>
</reference>
<gene>
    <name evidence="1" type="ORF">M422DRAFT_261194</name>
</gene>
<evidence type="ECO:0000313" key="1">
    <source>
        <dbReference type="EMBL" id="KIJ36450.1"/>
    </source>
</evidence>
<dbReference type="HOGENOM" id="CLU_036316_4_1_1"/>
<name>A0A0C9VFU3_SPHS4</name>
<evidence type="ECO:0008006" key="3">
    <source>
        <dbReference type="Google" id="ProtNLM"/>
    </source>
</evidence>
<evidence type="ECO:0000313" key="2">
    <source>
        <dbReference type="Proteomes" id="UP000054279"/>
    </source>
</evidence>
<proteinExistence type="predicted"/>
<dbReference type="EMBL" id="KN837178">
    <property type="protein sequence ID" value="KIJ36450.1"/>
    <property type="molecule type" value="Genomic_DNA"/>
</dbReference>
<organism evidence="1 2">
    <name type="scientific">Sphaerobolus stellatus (strain SS14)</name>
    <dbReference type="NCBI Taxonomy" id="990650"/>
    <lineage>
        <taxon>Eukaryota</taxon>
        <taxon>Fungi</taxon>
        <taxon>Dikarya</taxon>
        <taxon>Basidiomycota</taxon>
        <taxon>Agaricomycotina</taxon>
        <taxon>Agaricomycetes</taxon>
        <taxon>Phallomycetidae</taxon>
        <taxon>Geastrales</taxon>
        <taxon>Sphaerobolaceae</taxon>
        <taxon>Sphaerobolus</taxon>
    </lineage>
</organism>
<sequence>MPSTLPSELYKPIIDFLHGDFPLLRSLGLVCWEWNALSRSHLFSRVSLSQFGVDRDLQVICAGGSTIPQHVRELELNMKRRLEDPDSTNRIFENLPLLPAIRTLSLTRVSWKNITSPHGKGNLSRVLQSVTKLSLCQVNFESMYQAYDVINTARQLEVLELLAIRCDRYDPSGELKDLVIAPQLYQITTADSEQFTQSLFSKLCGGSDVSTIRNVSIEVCYDNVSSTCRFIASLGSSLETLFLGCVVRVGDALIKEIDLSQSSFLRSISFSVSCGIAGQTDTTSWITRLLSQKVSACPLKAVKLTVFVNSLDGIDTLQLPSMGALFSDKTHSLCRNSAIFSLILRINWTVDRSAVNAIIKERLAILYAEGRLDIDS</sequence>
<protein>
    <recommendedName>
        <fullName evidence="3">F-box domain-containing protein</fullName>
    </recommendedName>
</protein>
<keyword evidence="2" id="KW-1185">Reference proteome</keyword>